<name>A0A844AXR3_9BURK</name>
<feature type="domain" description="SCP" evidence="2">
    <location>
        <begin position="144"/>
        <end position="261"/>
    </location>
</feature>
<evidence type="ECO:0000256" key="1">
    <source>
        <dbReference type="SAM" id="MobiDB-lite"/>
    </source>
</evidence>
<proteinExistence type="predicted"/>
<dbReference type="CDD" id="cd05379">
    <property type="entry name" value="CAP_bacterial"/>
    <property type="match status" value="1"/>
</dbReference>
<dbReference type="EMBL" id="WJBU01000016">
    <property type="protein sequence ID" value="MRD48834.1"/>
    <property type="molecule type" value="Genomic_DNA"/>
</dbReference>
<dbReference type="InterPro" id="IPR035940">
    <property type="entry name" value="CAP_sf"/>
</dbReference>
<evidence type="ECO:0000259" key="2">
    <source>
        <dbReference type="Pfam" id="PF00188"/>
    </source>
</evidence>
<accession>A0A844AXR3</accession>
<keyword evidence="4" id="KW-1185">Reference proteome</keyword>
<sequence>MARPPDSAVRLAPGLEGLSMHTFKLVAAASLAAISLAGCGGGDAPAGAGLQPQASVQRTGPTAPSAPATAASLQGLPQASTATRGPLATGADFGYSVNPQNREQVRLFYKTVFASSEGFDSGWTGNVAGCVAGETSSEYKAAVLRRVNWFRAMAGVPATVQFDPTLSAKAQQAALFMSANNTLTHTPTSGLCFNATVAEAAGKSNLAFGSSGVESITNYINDSGPSNNVAGHRRWLLYPQTRLMGTGDITGSPQTNAIWIQDSHFFDARPAVRDTYVAWPAKGYSPYTTTYARWSFSHPLGTFTNATITMTENGIPISTCKETVQNGFGENSVVWRPKCMADGATWDKPAGDTTYHVTISNIVGVAPTSYDVIVFDPDVAGTGDGPITISGAASIPAAKDTAYSFAAVPGATSYQWRWLQSDPYTLNDGAESGAGNFAAPVNPGYSVVATDVKAQGGASFHLTHAPGVDQSLVLNTMLGVTPTTQLEFKSRLGVATPAQVALVEISTDDGHAWVPIYSQAGTDQPGETSFSTKTLSLASYADRTVRIRFRYQRLAVGAYYNQSDAGVGWYLDDIKITGATAVSVMNTSEAGTPTFNFSGAGVGNVLLQARPGMNGYFAEWGMTKAVAVTAAIDRRDCLFNWAEAALPGILAPHVESFDYLGFYLRYYPATNFYLGINSGDSSVYYYFNGNLVNLGNTEGWFNTAGCH</sequence>
<dbReference type="SUPFAM" id="SSF55797">
    <property type="entry name" value="PR-1-like"/>
    <property type="match status" value="1"/>
</dbReference>
<feature type="region of interest" description="Disordered" evidence="1">
    <location>
        <begin position="50"/>
        <end position="73"/>
    </location>
</feature>
<gene>
    <name evidence="3" type="ORF">GHT07_16220</name>
</gene>
<protein>
    <recommendedName>
        <fullName evidence="2">SCP domain-containing protein</fullName>
    </recommendedName>
</protein>
<organism evidence="3 4">
    <name type="scientific">Caenimonas koreensis DSM 17982</name>
    <dbReference type="NCBI Taxonomy" id="1121255"/>
    <lineage>
        <taxon>Bacteria</taxon>
        <taxon>Pseudomonadati</taxon>
        <taxon>Pseudomonadota</taxon>
        <taxon>Betaproteobacteria</taxon>
        <taxon>Burkholderiales</taxon>
        <taxon>Comamonadaceae</taxon>
        <taxon>Caenimonas</taxon>
    </lineage>
</organism>
<evidence type="ECO:0000313" key="4">
    <source>
        <dbReference type="Proteomes" id="UP000487350"/>
    </source>
</evidence>
<dbReference type="InterPro" id="IPR014044">
    <property type="entry name" value="CAP_dom"/>
</dbReference>
<comment type="caution">
    <text evidence="3">The sequence shown here is derived from an EMBL/GenBank/DDBJ whole genome shotgun (WGS) entry which is preliminary data.</text>
</comment>
<dbReference type="Gene3D" id="2.60.120.260">
    <property type="entry name" value="Galactose-binding domain-like"/>
    <property type="match status" value="1"/>
</dbReference>
<dbReference type="OrthoDB" id="480426at2"/>
<dbReference type="Proteomes" id="UP000487350">
    <property type="component" value="Unassembled WGS sequence"/>
</dbReference>
<reference evidence="3 4" key="1">
    <citation type="submission" date="2019-11" db="EMBL/GenBank/DDBJ databases">
        <title>Caenimonas koreensis gen. nov., sp. nov., isolated from activated sludge.</title>
        <authorList>
            <person name="Seung H.R."/>
        </authorList>
    </citation>
    <scope>NUCLEOTIDE SEQUENCE [LARGE SCALE GENOMIC DNA]</scope>
    <source>
        <strain evidence="3 4">EMB320</strain>
    </source>
</reference>
<dbReference type="Gene3D" id="3.40.33.10">
    <property type="entry name" value="CAP"/>
    <property type="match status" value="1"/>
</dbReference>
<feature type="compositionally biased region" description="Low complexity" evidence="1">
    <location>
        <begin position="61"/>
        <end position="72"/>
    </location>
</feature>
<dbReference type="AlphaFoldDB" id="A0A844AXR3"/>
<dbReference type="Pfam" id="PF00188">
    <property type="entry name" value="CAP"/>
    <property type="match status" value="1"/>
</dbReference>
<evidence type="ECO:0000313" key="3">
    <source>
        <dbReference type="EMBL" id="MRD48834.1"/>
    </source>
</evidence>